<dbReference type="AlphaFoldDB" id="A0A6M0RG13"/>
<keyword evidence="2" id="KW-1185">Reference proteome</keyword>
<comment type="caution">
    <text evidence="1">The sequence shown here is derived from an EMBL/GenBank/DDBJ whole genome shotgun (WGS) entry which is preliminary data.</text>
</comment>
<name>A0A6M0RG13_9CYAN</name>
<sequence length="262" mass="29240">MPSPFPGMDPYLEQPTFWSSFHSRLIVAIADTLAPQLRPHYFIEVETRTYKDIPDDELLVGIPDAVVLAGIAQNNPKPPDSPSTPGIEGQFQPQTVTLPMPAEIKERYLEVREVGSNAVITVIEVLSPKNKRKGKGRNVYEEKRQTILGSASHLIEIDLLRSDSPMPMQGAVQLAHYHVLVSRAEQRPQATLYAATIRDPLPEFPVPLKVANEKVLVNLQTIVAGVYERASYDLRIDYSQPLPPPRFSQADKDWIAALLEST</sequence>
<proteinExistence type="predicted"/>
<dbReference type="InterPro" id="IPR025132">
    <property type="entry name" value="DUF4058"/>
</dbReference>
<dbReference type="EMBL" id="QXHD01000003">
    <property type="protein sequence ID" value="NEZ54793.1"/>
    <property type="molecule type" value="Genomic_DNA"/>
</dbReference>
<evidence type="ECO:0000313" key="1">
    <source>
        <dbReference type="EMBL" id="NEZ54793.1"/>
    </source>
</evidence>
<reference evidence="1 2" key="1">
    <citation type="journal article" date="2020" name="Microb. Ecol.">
        <title>Ecogenomics of the Marine Benthic Filamentous Cyanobacterium Adonisia.</title>
        <authorList>
            <person name="Walter J.M."/>
            <person name="Coutinho F.H."/>
            <person name="Leomil L."/>
            <person name="Hargreaves P.I."/>
            <person name="Campeao M.E."/>
            <person name="Vieira V.V."/>
            <person name="Silva B.S."/>
            <person name="Fistarol G.O."/>
            <person name="Salomon P.S."/>
            <person name="Sawabe T."/>
            <person name="Mino S."/>
            <person name="Hosokawa M."/>
            <person name="Miyashita H."/>
            <person name="Maruyama F."/>
            <person name="van Verk M.C."/>
            <person name="Dutilh B.E."/>
            <person name="Thompson C.C."/>
            <person name="Thompson F.L."/>
        </authorList>
    </citation>
    <scope>NUCLEOTIDE SEQUENCE [LARGE SCALE GENOMIC DNA]</scope>
    <source>
        <strain evidence="1 2">CCMR0081</strain>
    </source>
</reference>
<organism evidence="1 2">
    <name type="scientific">Adonisia turfae CCMR0081</name>
    <dbReference type="NCBI Taxonomy" id="2292702"/>
    <lineage>
        <taxon>Bacteria</taxon>
        <taxon>Bacillati</taxon>
        <taxon>Cyanobacteriota</taxon>
        <taxon>Adonisia</taxon>
        <taxon>Adonisia turfae</taxon>
    </lineage>
</organism>
<dbReference type="Proteomes" id="UP000481033">
    <property type="component" value="Unassembled WGS sequence"/>
</dbReference>
<dbReference type="Pfam" id="PF13267">
    <property type="entry name" value="DUF4058"/>
    <property type="match status" value="1"/>
</dbReference>
<evidence type="ECO:0000313" key="2">
    <source>
        <dbReference type="Proteomes" id="UP000481033"/>
    </source>
</evidence>
<accession>A0A6M0RG13</accession>
<protein>
    <submittedName>
        <fullName evidence="1">DUF4058 family protein</fullName>
    </submittedName>
</protein>
<dbReference type="RefSeq" id="WP_163667906.1">
    <property type="nucleotide sequence ID" value="NZ_QXHD01000003.1"/>
</dbReference>
<gene>
    <name evidence="1" type="ORF">DXZ20_03620</name>
</gene>